<sequence length="55" mass="6197">MEKFYVELETTRIMELVIDQSAILEEVGLQEVVPQQPPQPPCRSSARTAEISVIP</sequence>
<dbReference type="EMBL" id="JACBKZ010000008">
    <property type="protein sequence ID" value="KAF5944082.1"/>
    <property type="molecule type" value="Genomic_DNA"/>
</dbReference>
<reference evidence="2 3" key="2">
    <citation type="submission" date="2020-07" db="EMBL/GenBank/DDBJ databases">
        <title>Genome assembly of wild tea tree DASZ reveals pedigree and selection history of tea varieties.</title>
        <authorList>
            <person name="Zhang W."/>
        </authorList>
    </citation>
    <scope>NUCLEOTIDE SEQUENCE [LARGE SCALE GENOMIC DNA]</scope>
    <source>
        <strain evidence="3">cv. G240</strain>
        <tissue evidence="2">Leaf</tissue>
    </source>
</reference>
<organism evidence="2 3">
    <name type="scientific">Camellia sinensis</name>
    <name type="common">Tea plant</name>
    <name type="synonym">Thea sinensis</name>
    <dbReference type="NCBI Taxonomy" id="4442"/>
    <lineage>
        <taxon>Eukaryota</taxon>
        <taxon>Viridiplantae</taxon>
        <taxon>Streptophyta</taxon>
        <taxon>Embryophyta</taxon>
        <taxon>Tracheophyta</taxon>
        <taxon>Spermatophyta</taxon>
        <taxon>Magnoliopsida</taxon>
        <taxon>eudicotyledons</taxon>
        <taxon>Gunneridae</taxon>
        <taxon>Pentapetalae</taxon>
        <taxon>asterids</taxon>
        <taxon>Ericales</taxon>
        <taxon>Theaceae</taxon>
        <taxon>Camellia</taxon>
    </lineage>
</organism>
<dbReference type="Proteomes" id="UP000593564">
    <property type="component" value="Unassembled WGS sequence"/>
</dbReference>
<keyword evidence="3" id="KW-1185">Reference proteome</keyword>
<evidence type="ECO:0000256" key="1">
    <source>
        <dbReference type="SAM" id="MobiDB-lite"/>
    </source>
</evidence>
<protein>
    <submittedName>
        <fullName evidence="2">Uncharacterized protein</fullName>
    </submittedName>
</protein>
<evidence type="ECO:0000313" key="3">
    <source>
        <dbReference type="Proteomes" id="UP000593564"/>
    </source>
</evidence>
<gene>
    <name evidence="2" type="ORF">HYC85_018159</name>
</gene>
<accession>A0A7J7GTI4</accession>
<reference evidence="3" key="1">
    <citation type="journal article" date="2020" name="Nat. Commun.">
        <title>Genome assembly of wild tea tree DASZ reveals pedigree and selection history of tea varieties.</title>
        <authorList>
            <person name="Zhang W."/>
            <person name="Zhang Y."/>
            <person name="Qiu H."/>
            <person name="Guo Y."/>
            <person name="Wan H."/>
            <person name="Zhang X."/>
            <person name="Scossa F."/>
            <person name="Alseekh S."/>
            <person name="Zhang Q."/>
            <person name="Wang P."/>
            <person name="Xu L."/>
            <person name="Schmidt M.H."/>
            <person name="Jia X."/>
            <person name="Li D."/>
            <person name="Zhu A."/>
            <person name="Guo F."/>
            <person name="Chen W."/>
            <person name="Ni D."/>
            <person name="Usadel B."/>
            <person name="Fernie A.R."/>
            <person name="Wen W."/>
        </authorList>
    </citation>
    <scope>NUCLEOTIDE SEQUENCE [LARGE SCALE GENOMIC DNA]</scope>
    <source>
        <strain evidence="3">cv. G240</strain>
    </source>
</reference>
<feature type="region of interest" description="Disordered" evidence="1">
    <location>
        <begin position="33"/>
        <end position="55"/>
    </location>
</feature>
<comment type="caution">
    <text evidence="2">The sequence shown here is derived from an EMBL/GenBank/DDBJ whole genome shotgun (WGS) entry which is preliminary data.</text>
</comment>
<evidence type="ECO:0000313" key="2">
    <source>
        <dbReference type="EMBL" id="KAF5944082.1"/>
    </source>
</evidence>
<name>A0A7J7GTI4_CAMSI</name>
<dbReference type="AlphaFoldDB" id="A0A7J7GTI4"/>
<proteinExistence type="predicted"/>